<feature type="transmembrane region" description="Helical" evidence="1">
    <location>
        <begin position="12"/>
        <end position="33"/>
    </location>
</feature>
<dbReference type="AlphaFoldDB" id="A0A9P9EPP3"/>
<feature type="transmembrane region" description="Helical" evidence="1">
    <location>
        <begin position="470"/>
        <end position="495"/>
    </location>
</feature>
<organism evidence="2 3">
    <name type="scientific">Dactylonectria macrodidyma</name>
    <dbReference type="NCBI Taxonomy" id="307937"/>
    <lineage>
        <taxon>Eukaryota</taxon>
        <taxon>Fungi</taxon>
        <taxon>Dikarya</taxon>
        <taxon>Ascomycota</taxon>
        <taxon>Pezizomycotina</taxon>
        <taxon>Sordariomycetes</taxon>
        <taxon>Hypocreomycetidae</taxon>
        <taxon>Hypocreales</taxon>
        <taxon>Nectriaceae</taxon>
        <taxon>Dactylonectria</taxon>
    </lineage>
</organism>
<sequence length="547" mass="61053">MFVARFRRIGLLSLGSLFFGGILLFLAGLNGLIGPDSIEGKTPSWNQVHLFSYGSGLSVQSWLAILGVGFGLLSYGFHETYVHLFDWWCSNRAQRDGGLDYGLYLNSQPQAPVVYGYRGFTGFITLRYLFALASIAASIGYKFGVVETKLKYVGRIPYESNVNVTRPSFGRSSQDGNPWLMDKSDYSLGVNRAFYHEEGDTWGPPRSTIMAGTMRCFAGGLPALGTGTVYSHEYVIVANMTEHRVEDEGIDATIGSYVTDDDWLRTYTLDDELYVSSGGWFNSTEIRETAVVEFRYKRLDQIHVRWAKYVPSNYYFDKGRWPVVRHVEYKLHYAVAEVRRRIENGTCSMLESSDTPIQLLSVDDMAPQPSFFPVNKNFDEWIWARSTLTTWGGNPRHGVSGILQVGMTLFTSWMENLSVNSNTFYPFGKLIPMGAFPPYGAEPTPHRFGGPQGDLQYPFLSVEGWTATGIMVAAAYAFLALGCLSILVAFVRVWVGPPALTSWMGQHIFLTQSGTVSMPQQGLANGYTAARKGLGRLRLPKERVPSE</sequence>
<protein>
    <submittedName>
        <fullName evidence="2">Uncharacterized protein</fullName>
    </submittedName>
</protein>
<dbReference type="OrthoDB" id="9909019at2759"/>
<comment type="caution">
    <text evidence="2">The sequence shown here is derived from an EMBL/GenBank/DDBJ whole genome shotgun (WGS) entry which is preliminary data.</text>
</comment>
<accession>A0A9P9EPP3</accession>
<evidence type="ECO:0000256" key="1">
    <source>
        <dbReference type="SAM" id="Phobius"/>
    </source>
</evidence>
<evidence type="ECO:0000313" key="3">
    <source>
        <dbReference type="Proteomes" id="UP000738349"/>
    </source>
</evidence>
<keyword evidence="1" id="KW-1133">Transmembrane helix</keyword>
<dbReference type="EMBL" id="JAGMUV010000011">
    <property type="protein sequence ID" value="KAH7140909.1"/>
    <property type="molecule type" value="Genomic_DNA"/>
</dbReference>
<keyword evidence="1" id="KW-0472">Membrane</keyword>
<evidence type="ECO:0000313" key="2">
    <source>
        <dbReference type="EMBL" id="KAH7140909.1"/>
    </source>
</evidence>
<proteinExistence type="predicted"/>
<keyword evidence="1" id="KW-0812">Transmembrane</keyword>
<gene>
    <name evidence="2" type="ORF">EDB81DRAFT_655389</name>
</gene>
<dbReference type="Proteomes" id="UP000738349">
    <property type="component" value="Unassembled WGS sequence"/>
</dbReference>
<name>A0A9P9EPP3_9HYPO</name>
<keyword evidence="3" id="KW-1185">Reference proteome</keyword>
<feature type="transmembrane region" description="Helical" evidence="1">
    <location>
        <begin position="53"/>
        <end position="75"/>
    </location>
</feature>
<reference evidence="2" key="1">
    <citation type="journal article" date="2021" name="Nat. Commun.">
        <title>Genetic determinants of endophytism in the Arabidopsis root mycobiome.</title>
        <authorList>
            <person name="Mesny F."/>
            <person name="Miyauchi S."/>
            <person name="Thiergart T."/>
            <person name="Pickel B."/>
            <person name="Atanasova L."/>
            <person name="Karlsson M."/>
            <person name="Huettel B."/>
            <person name="Barry K.W."/>
            <person name="Haridas S."/>
            <person name="Chen C."/>
            <person name="Bauer D."/>
            <person name="Andreopoulos W."/>
            <person name="Pangilinan J."/>
            <person name="LaButti K."/>
            <person name="Riley R."/>
            <person name="Lipzen A."/>
            <person name="Clum A."/>
            <person name="Drula E."/>
            <person name="Henrissat B."/>
            <person name="Kohler A."/>
            <person name="Grigoriev I.V."/>
            <person name="Martin F.M."/>
            <person name="Hacquard S."/>
        </authorList>
    </citation>
    <scope>NUCLEOTIDE SEQUENCE</scope>
    <source>
        <strain evidence="2">MPI-CAGE-AT-0147</strain>
    </source>
</reference>